<reference evidence="10" key="1">
    <citation type="submission" date="2022-03" db="EMBL/GenBank/DDBJ databases">
        <title>Genomic Encyclopedia of Type Strains, Phase III (KMG-III): the genomes of soil and plant-associated and newly described type strains.</title>
        <authorList>
            <person name="Whitman W."/>
        </authorList>
    </citation>
    <scope>NUCLEOTIDE SEQUENCE</scope>
    <source>
        <strain evidence="10">ANL 6-2</strain>
    </source>
</reference>
<organism evidence="10 11">
    <name type="scientific">Natronocella acetinitrilica</name>
    <dbReference type="NCBI Taxonomy" id="414046"/>
    <lineage>
        <taxon>Bacteria</taxon>
        <taxon>Pseudomonadati</taxon>
        <taxon>Pseudomonadota</taxon>
        <taxon>Gammaproteobacteria</taxon>
        <taxon>Chromatiales</taxon>
        <taxon>Ectothiorhodospiraceae</taxon>
        <taxon>Natronocella</taxon>
    </lineage>
</organism>
<evidence type="ECO:0000313" key="11">
    <source>
        <dbReference type="Proteomes" id="UP001205843"/>
    </source>
</evidence>
<evidence type="ECO:0000256" key="4">
    <source>
        <dbReference type="ARBA" id="ARBA00017935"/>
    </source>
</evidence>
<dbReference type="NCBIfam" id="TIGR02406">
    <property type="entry name" value="ectoine_EctA"/>
    <property type="match status" value="1"/>
</dbReference>
<dbReference type="Gene3D" id="3.40.630.30">
    <property type="match status" value="1"/>
</dbReference>
<comment type="function">
    <text evidence="8">Catalyzes the acetylation of L-2,4-diaminobutyrate (DABA) to gamma-N-acetyl-alpha,gamma-diaminobutyric acid (ADABA) with acetyl coenzyme A.</text>
</comment>
<dbReference type="GO" id="GO:0019491">
    <property type="term" value="P:ectoine biosynthetic process"/>
    <property type="evidence" value="ECO:0007669"/>
    <property type="project" value="InterPro"/>
</dbReference>
<evidence type="ECO:0000256" key="5">
    <source>
        <dbReference type="ARBA" id="ARBA00022679"/>
    </source>
</evidence>
<dbReference type="Pfam" id="PF00583">
    <property type="entry name" value="Acetyltransf_1"/>
    <property type="match status" value="1"/>
</dbReference>
<comment type="pathway">
    <text evidence="1 8">Amine and polyamine biosynthesis; ectoine biosynthesis; L-ectoine from L-aspartate 4-semialdehyde: step 2/3.</text>
</comment>
<evidence type="ECO:0000256" key="3">
    <source>
        <dbReference type="ARBA" id="ARBA00012355"/>
    </source>
</evidence>
<gene>
    <name evidence="8" type="primary">ectA</name>
    <name evidence="10" type="ORF">J2T57_002089</name>
</gene>
<dbReference type="CDD" id="cd04301">
    <property type="entry name" value="NAT_SF"/>
    <property type="match status" value="1"/>
</dbReference>
<accession>A0AAE3G574</accession>
<protein>
    <recommendedName>
        <fullName evidence="4 8">L-2,4-diaminobutyric acid acetyltransferase</fullName>
        <shortName evidence="8">DABA acetyltransferase</shortName>
        <ecNumber evidence="3 8">2.3.1.178</ecNumber>
    </recommendedName>
</protein>
<dbReference type="InterPro" id="IPR012772">
    <property type="entry name" value="Ectoine_EctA"/>
</dbReference>
<evidence type="ECO:0000256" key="6">
    <source>
        <dbReference type="ARBA" id="ARBA00023315"/>
    </source>
</evidence>
<comment type="caution">
    <text evidence="10">The sequence shown here is derived from an EMBL/GenBank/DDBJ whole genome shotgun (WGS) entry which is preliminary data.</text>
</comment>
<evidence type="ECO:0000256" key="7">
    <source>
        <dbReference type="ARBA" id="ARBA00048924"/>
    </source>
</evidence>
<comment type="catalytic activity">
    <reaction evidence="7 8">
        <text>L-2,4-diaminobutanoate + acetyl-CoA = (2S)-4-acetamido-2-aminobutanoate + CoA + H(+)</text>
        <dbReference type="Rhea" id="RHEA:16901"/>
        <dbReference type="ChEBI" id="CHEBI:15378"/>
        <dbReference type="ChEBI" id="CHEBI:57287"/>
        <dbReference type="ChEBI" id="CHEBI:57288"/>
        <dbReference type="ChEBI" id="CHEBI:58761"/>
        <dbReference type="ChEBI" id="CHEBI:58929"/>
        <dbReference type="EC" id="2.3.1.178"/>
    </reaction>
</comment>
<sequence>MRDMFDGPCAGNQQAVNVGLRLGRRQCCHPAQRRVTSPGIDFLFPKCLNTTRICSREETACPLRKATVMPSPPGIDIRGSLSKLIHGPVEPARRRRLSPVFIAYTLRTDRKRQARYRHRIDSMHQEDQRATLRFRTPNVADGAAIWRLVKESGVLDVNSAYMYLLLAKDFADTCIVAEQDNHLAGFVTGYRPPARPGSIFLWQVGVAAEARGQGLGKRLLAAFLQAPGARGATMLETTISPSNAASKALFSAVARDLGTEIKATECFREDHFPEGGHEAEELYLIGEFEPARVDQLNY</sequence>
<dbReference type="SUPFAM" id="SSF55729">
    <property type="entry name" value="Acyl-CoA N-acyltransferases (Nat)"/>
    <property type="match status" value="1"/>
</dbReference>
<evidence type="ECO:0000313" key="10">
    <source>
        <dbReference type="EMBL" id="MCP1674951.1"/>
    </source>
</evidence>
<dbReference type="GO" id="GO:0033816">
    <property type="term" value="F:diaminobutyrate acetyltransferase activity"/>
    <property type="evidence" value="ECO:0007669"/>
    <property type="project" value="UniProtKB-EC"/>
</dbReference>
<proteinExistence type="inferred from homology"/>
<comment type="similarity">
    <text evidence="2 8">Belongs to the acetyltransferase family. EctA subfamily.</text>
</comment>
<dbReference type="InterPro" id="IPR000182">
    <property type="entry name" value="GNAT_dom"/>
</dbReference>
<dbReference type="EC" id="2.3.1.178" evidence="3 8"/>
<dbReference type="Proteomes" id="UP001205843">
    <property type="component" value="Unassembled WGS sequence"/>
</dbReference>
<feature type="domain" description="N-acetyltransferase" evidence="9">
    <location>
        <begin position="132"/>
        <end position="289"/>
    </location>
</feature>
<keyword evidence="5 8" id="KW-0808">Transferase</keyword>
<evidence type="ECO:0000259" key="9">
    <source>
        <dbReference type="PROSITE" id="PS51186"/>
    </source>
</evidence>
<dbReference type="PROSITE" id="PS51186">
    <property type="entry name" value="GNAT"/>
    <property type="match status" value="1"/>
</dbReference>
<keyword evidence="11" id="KW-1185">Reference proteome</keyword>
<dbReference type="AlphaFoldDB" id="A0AAE3G574"/>
<name>A0AAE3G574_9GAMM</name>
<keyword evidence="6 8" id="KW-0012">Acyltransferase</keyword>
<dbReference type="InterPro" id="IPR016181">
    <property type="entry name" value="Acyl_CoA_acyltransferase"/>
</dbReference>
<dbReference type="EMBL" id="JALJXV010000004">
    <property type="protein sequence ID" value="MCP1674951.1"/>
    <property type="molecule type" value="Genomic_DNA"/>
</dbReference>
<evidence type="ECO:0000256" key="8">
    <source>
        <dbReference type="RuleBase" id="RU365045"/>
    </source>
</evidence>
<evidence type="ECO:0000256" key="1">
    <source>
        <dbReference type="ARBA" id="ARBA00004978"/>
    </source>
</evidence>
<evidence type="ECO:0000256" key="2">
    <source>
        <dbReference type="ARBA" id="ARBA00010712"/>
    </source>
</evidence>